<dbReference type="GO" id="GO:0016740">
    <property type="term" value="F:transferase activity"/>
    <property type="evidence" value="ECO:0007669"/>
    <property type="project" value="UniProtKB-KW"/>
</dbReference>
<sequence>MAILTEARSGSEWLGSLTNNTGRMGKSAEWLGVPDLGFLPASLDELLDAVIEKGATPNDRFAVKLFARHLRWAQELYGGDFLQALRKRHQVELIFLERRDRLRQAVSYARAIMTGRWKSNSVRTTGAESYDFAAIYRAYFYIERGYAFWHAYLRLMGLKHQHFFYEDLLADPKPFLDAMASLQGVAFEGDFKTELNIQRDGRTEEWMRRFQEEAQQSGLVLGLIDAPAPRTFENMRRFLKKEPLKGRIQVL</sequence>
<keyword evidence="2" id="KW-0808">Transferase</keyword>
<dbReference type="Proteomes" id="UP000007374">
    <property type="component" value="Unassembled WGS sequence"/>
</dbReference>
<dbReference type="Pfam" id="PF09037">
    <property type="entry name" value="Sulphotransf"/>
    <property type="match status" value="1"/>
</dbReference>
<name>K2NWJ9_9HYPH</name>
<gene>
    <name evidence="2" type="ORF">NA8A_02695</name>
</gene>
<evidence type="ECO:0000313" key="2">
    <source>
        <dbReference type="EMBL" id="EKF43685.1"/>
    </source>
</evidence>
<organism evidence="2 3">
    <name type="scientific">Nitratireductor indicus C115</name>
    <dbReference type="NCBI Taxonomy" id="1231190"/>
    <lineage>
        <taxon>Bacteria</taxon>
        <taxon>Pseudomonadati</taxon>
        <taxon>Pseudomonadota</taxon>
        <taxon>Alphaproteobacteria</taxon>
        <taxon>Hyphomicrobiales</taxon>
        <taxon>Phyllobacteriaceae</taxon>
        <taxon>Nitratireductor</taxon>
    </lineage>
</organism>
<evidence type="ECO:0000259" key="1">
    <source>
        <dbReference type="Pfam" id="PF09037"/>
    </source>
</evidence>
<dbReference type="EMBL" id="AMSI01000002">
    <property type="protein sequence ID" value="EKF43685.1"/>
    <property type="molecule type" value="Genomic_DNA"/>
</dbReference>
<dbReference type="InterPro" id="IPR024628">
    <property type="entry name" value="Sulfotransferase_Stf0_dom"/>
</dbReference>
<proteinExistence type="predicted"/>
<keyword evidence="3" id="KW-1185">Reference proteome</keyword>
<dbReference type="InterPro" id="IPR027417">
    <property type="entry name" value="P-loop_NTPase"/>
</dbReference>
<feature type="domain" description="Sulphotransferase Stf0" evidence="1">
    <location>
        <begin position="43"/>
        <end position="213"/>
    </location>
</feature>
<protein>
    <submittedName>
        <fullName evidence="2">Stf0 sulfotransferase</fullName>
    </submittedName>
</protein>
<evidence type="ECO:0000313" key="3">
    <source>
        <dbReference type="Proteomes" id="UP000007374"/>
    </source>
</evidence>
<dbReference type="PIRSF" id="PIRSF021497">
    <property type="entry name" value="Sulphotransferase_Stf0"/>
    <property type="match status" value="1"/>
</dbReference>
<dbReference type="AlphaFoldDB" id="K2NWJ9"/>
<dbReference type="InterPro" id="IPR015124">
    <property type="entry name" value="Stf0"/>
</dbReference>
<dbReference type="PATRIC" id="fig|1231190.3.peg.569"/>
<comment type="caution">
    <text evidence="2">The sequence shown here is derived from an EMBL/GenBank/DDBJ whole genome shotgun (WGS) entry which is preliminary data.</text>
</comment>
<dbReference type="Gene3D" id="3.40.50.300">
    <property type="entry name" value="P-loop containing nucleotide triphosphate hydrolases"/>
    <property type="match status" value="1"/>
</dbReference>
<reference evidence="2 3" key="1">
    <citation type="journal article" date="2012" name="J. Bacteriol.">
        <title>Genome Sequence of Nitratireductor indicus Type Strain C115.</title>
        <authorList>
            <person name="Lai Q."/>
            <person name="Li G."/>
            <person name="Yu Z."/>
            <person name="Shao Z."/>
        </authorList>
    </citation>
    <scope>NUCLEOTIDE SEQUENCE [LARGE SCALE GENOMIC DNA]</scope>
    <source>
        <strain evidence="2 3">C115</strain>
    </source>
</reference>
<dbReference type="SUPFAM" id="SSF52540">
    <property type="entry name" value="P-loop containing nucleoside triphosphate hydrolases"/>
    <property type="match status" value="1"/>
</dbReference>
<dbReference type="eggNOG" id="COG4424">
    <property type="taxonomic scope" value="Bacteria"/>
</dbReference>
<dbReference type="RefSeq" id="WP_009449467.1">
    <property type="nucleotide sequence ID" value="NZ_AMSI01000002.1"/>
</dbReference>
<accession>K2NWJ9</accession>